<dbReference type="Proteomes" id="UP000515145">
    <property type="component" value="Chromosome 13"/>
</dbReference>
<comment type="similarity">
    <text evidence="3">Belongs to the SIX/Sine oculis homeobox family.</text>
</comment>
<dbReference type="CDD" id="cd00086">
    <property type="entry name" value="homeodomain"/>
    <property type="match status" value="1"/>
</dbReference>
<dbReference type="InterPro" id="IPR031701">
    <property type="entry name" value="SIX1_SD"/>
</dbReference>
<feature type="region of interest" description="Disordered" evidence="12">
    <location>
        <begin position="902"/>
        <end position="950"/>
    </location>
</feature>
<dbReference type="InterPro" id="IPR001356">
    <property type="entry name" value="HD"/>
</dbReference>
<dbReference type="RefSeq" id="XP_028275818.1">
    <property type="nucleotide sequence ID" value="XM_028420017.1"/>
</dbReference>
<dbReference type="GO" id="GO:0000978">
    <property type="term" value="F:RNA polymerase II cis-regulatory region sequence-specific DNA binding"/>
    <property type="evidence" value="ECO:0007669"/>
    <property type="project" value="TreeGrafter"/>
</dbReference>
<sequence length="950" mass="99230">MASLSLESTEQSENSPEEPTATELKEEDDSSQVSEQLLQSFQKSALSFSTDQVSCLCEALLQAGNVDRLWRFLSTIPPSSELLRGNEILLKAQALVAFHREEFKELYAILESHDFHPSNHGFLQDLYLKARYKEAERSRGRSLGAVDKYRLRKKFPLPRTIWDGEETVYCFKEKSRNALKECYKSNRYPTPDEKKNLAKVTGLSLTQVSNWFKNRRQRDRTPSGTHSKSESDGNHSSEDEAMDDSPDKPEEGAAGSTPSIISVSAVPCSTGQLILNGSSGFLTASQPLLLNGNSLISGAGAGVIINGLSLGDCQTVTLSPVATSSPLILNGAQVITKPGISVQQSVAEQEVAATEAKPSSLPAVVLSTHTTQASNPPSVISLPLQPKTEIGNAMDFIGVPESAGSSQTVSSSSSSLSPSSPTLTSPTSLPSLVLTQNPQHQETLTLPASISSAGISSSVVSLSGQQEEYVVGASAGSQLNPSSAVVSSSNSTTQVISLPQVVPSIQGIPVSHLVQHSSGAQVSQCPQLVPVSPLTSQAPLFQSPQTLNIGSRVVQQQQDASTTTSECATTIVSISQLNNSQLPQPMTQQLGGQPTNSVPHKIQAPQVISISSPTQVVPGPHAKGSAPAQLVPLSMPQLVPVSSIQTSSTISFPQVVPASPSLSMPSTGVPLQILTSPPAAGGIAQAPLKINQLRPIQSVGPPTSAAPAVQLLSSGIIQLPSAAPGNLLLGGSPYLSVQQGKLILTIPGIQLTSLPVKPVPDASPISANGVNPVLNPTTPPVASQTSTTSASIPSGLTSSPLNFINSSPPYCTPETAITAIQTPTIPSPHMLDHSVTPTTLNTLTPESMLTLSPMYSGVTPNIQLSQSAWSPVPLSTSASLTLFDGRSKGDLPVDPALLGLPGGESLLLGSPSPEQDVEANSPLGNPEDMDGDSKILTQLQSVPVDEELGL</sequence>
<keyword evidence="9 10" id="KW-0539">Nucleus</keyword>
<evidence type="ECO:0000256" key="3">
    <source>
        <dbReference type="ARBA" id="ARBA00008161"/>
    </source>
</evidence>
<feature type="region of interest" description="Disordered" evidence="12">
    <location>
        <begin position="211"/>
        <end position="258"/>
    </location>
</feature>
<keyword evidence="14" id="KW-1185">Reference proteome</keyword>
<keyword evidence="4" id="KW-0217">Developmental protein</keyword>
<evidence type="ECO:0000256" key="7">
    <source>
        <dbReference type="ARBA" id="ARBA00023155"/>
    </source>
</evidence>
<keyword evidence="8" id="KW-0804">Transcription</keyword>
<comment type="subcellular location">
    <subcellularLocation>
        <location evidence="2">Cytoplasm</location>
    </subcellularLocation>
    <subcellularLocation>
        <location evidence="1 10 11">Nucleus</location>
    </subcellularLocation>
</comment>
<protein>
    <submittedName>
        <fullName evidence="15">Homeobox protein SIX5</fullName>
    </submittedName>
</protein>
<accession>A0A6P7JGI0</accession>
<evidence type="ECO:0000256" key="10">
    <source>
        <dbReference type="PROSITE-ProRule" id="PRU00108"/>
    </source>
</evidence>
<evidence type="ECO:0000256" key="9">
    <source>
        <dbReference type="ARBA" id="ARBA00023242"/>
    </source>
</evidence>
<evidence type="ECO:0000313" key="15">
    <source>
        <dbReference type="RefSeq" id="XP_028275818.1"/>
    </source>
</evidence>
<feature type="compositionally biased region" description="Low complexity" evidence="12">
    <location>
        <begin position="902"/>
        <end position="914"/>
    </location>
</feature>
<dbReference type="InterPro" id="IPR009057">
    <property type="entry name" value="Homeodomain-like_sf"/>
</dbReference>
<keyword evidence="7 10" id="KW-0371">Homeobox</keyword>
<feature type="compositionally biased region" description="Polar residues" evidence="12">
    <location>
        <begin position="1"/>
        <end position="14"/>
    </location>
</feature>
<dbReference type="PANTHER" id="PTHR10390:SF65">
    <property type="entry name" value="HOMEOBOX PROTEIN SIX5"/>
    <property type="match status" value="1"/>
</dbReference>
<dbReference type="InParanoid" id="A0A6P7JGI0"/>
<feature type="domain" description="Homeobox" evidence="13">
    <location>
        <begin position="171"/>
        <end position="222"/>
    </location>
</feature>
<feature type="compositionally biased region" description="Low complexity" evidence="12">
    <location>
        <begin position="405"/>
        <end position="431"/>
    </location>
</feature>
<dbReference type="SUPFAM" id="SSF46689">
    <property type="entry name" value="Homeodomain-like"/>
    <property type="match status" value="1"/>
</dbReference>
<dbReference type="GO" id="GO:0005667">
    <property type="term" value="C:transcription regulator complex"/>
    <property type="evidence" value="ECO:0007669"/>
    <property type="project" value="TreeGrafter"/>
</dbReference>
<evidence type="ECO:0000256" key="2">
    <source>
        <dbReference type="ARBA" id="ARBA00004496"/>
    </source>
</evidence>
<dbReference type="GeneID" id="114445069"/>
<dbReference type="PROSITE" id="PS50071">
    <property type="entry name" value="HOMEOBOX_2"/>
    <property type="match status" value="1"/>
</dbReference>
<evidence type="ECO:0000256" key="11">
    <source>
        <dbReference type="RuleBase" id="RU000682"/>
    </source>
</evidence>
<organism evidence="14 15">
    <name type="scientific">Parambassis ranga</name>
    <name type="common">Indian glassy fish</name>
    <dbReference type="NCBI Taxonomy" id="210632"/>
    <lineage>
        <taxon>Eukaryota</taxon>
        <taxon>Metazoa</taxon>
        <taxon>Chordata</taxon>
        <taxon>Craniata</taxon>
        <taxon>Vertebrata</taxon>
        <taxon>Euteleostomi</taxon>
        <taxon>Actinopterygii</taxon>
        <taxon>Neopterygii</taxon>
        <taxon>Teleostei</taxon>
        <taxon>Neoteleostei</taxon>
        <taxon>Acanthomorphata</taxon>
        <taxon>Ovalentaria</taxon>
        <taxon>Ambassidae</taxon>
        <taxon>Parambassis</taxon>
    </lineage>
</organism>
<dbReference type="SMART" id="SM00389">
    <property type="entry name" value="HOX"/>
    <property type="match status" value="1"/>
</dbReference>
<dbReference type="PANTHER" id="PTHR10390">
    <property type="entry name" value="HOMEOBOX PROTEIN SIX"/>
    <property type="match status" value="1"/>
</dbReference>
<evidence type="ECO:0000256" key="6">
    <source>
        <dbReference type="ARBA" id="ARBA00023125"/>
    </source>
</evidence>
<feature type="compositionally biased region" description="Basic and acidic residues" evidence="12">
    <location>
        <begin position="227"/>
        <end position="238"/>
    </location>
</feature>
<evidence type="ECO:0000256" key="5">
    <source>
        <dbReference type="ARBA" id="ARBA00023015"/>
    </source>
</evidence>
<dbReference type="Pfam" id="PF16878">
    <property type="entry name" value="SIX1_SD"/>
    <property type="match status" value="1"/>
</dbReference>
<dbReference type="GO" id="GO:0000981">
    <property type="term" value="F:DNA-binding transcription factor activity, RNA polymerase II-specific"/>
    <property type="evidence" value="ECO:0007669"/>
    <property type="project" value="InterPro"/>
</dbReference>
<feature type="region of interest" description="Disordered" evidence="12">
    <location>
        <begin position="1"/>
        <end position="33"/>
    </location>
</feature>
<keyword evidence="5" id="KW-0805">Transcription regulation</keyword>
<dbReference type="Gene3D" id="1.10.10.60">
    <property type="entry name" value="Homeodomain-like"/>
    <property type="match status" value="1"/>
</dbReference>
<dbReference type="PROSITE" id="PS00027">
    <property type="entry name" value="HOMEOBOX_1"/>
    <property type="match status" value="1"/>
</dbReference>
<dbReference type="GO" id="GO:0005634">
    <property type="term" value="C:nucleus"/>
    <property type="evidence" value="ECO:0007669"/>
    <property type="project" value="UniProtKB-SubCell"/>
</dbReference>
<dbReference type="CTD" id="147912"/>
<evidence type="ECO:0000256" key="12">
    <source>
        <dbReference type="SAM" id="MobiDB-lite"/>
    </source>
</evidence>
<dbReference type="OrthoDB" id="3501850at2759"/>
<dbReference type="FunFam" id="1.10.10.60:FF:000085">
    <property type="entry name" value="SIX homeobox 5"/>
    <property type="match status" value="1"/>
</dbReference>
<dbReference type="InterPro" id="IPR017970">
    <property type="entry name" value="Homeobox_CS"/>
</dbReference>
<feature type="DNA-binding region" description="Homeobox" evidence="10">
    <location>
        <begin position="173"/>
        <end position="223"/>
    </location>
</feature>
<keyword evidence="6 10" id="KW-0238">DNA-binding</keyword>
<evidence type="ECO:0000259" key="13">
    <source>
        <dbReference type="PROSITE" id="PS50071"/>
    </source>
</evidence>
<gene>
    <name evidence="15" type="primary">six5</name>
</gene>
<evidence type="ECO:0000256" key="4">
    <source>
        <dbReference type="ARBA" id="ARBA00022473"/>
    </source>
</evidence>
<reference evidence="15" key="1">
    <citation type="submission" date="2025-08" db="UniProtKB">
        <authorList>
            <consortium name="RefSeq"/>
        </authorList>
    </citation>
    <scope>IDENTIFICATION</scope>
</reference>
<name>A0A6P7JGI0_9TELE</name>
<evidence type="ECO:0000313" key="14">
    <source>
        <dbReference type="Proteomes" id="UP000515145"/>
    </source>
</evidence>
<dbReference type="Pfam" id="PF00046">
    <property type="entry name" value="Homeodomain"/>
    <property type="match status" value="1"/>
</dbReference>
<evidence type="ECO:0000256" key="8">
    <source>
        <dbReference type="ARBA" id="ARBA00023163"/>
    </source>
</evidence>
<proteinExistence type="inferred from homology"/>
<evidence type="ECO:0000256" key="1">
    <source>
        <dbReference type="ARBA" id="ARBA00004123"/>
    </source>
</evidence>
<dbReference type="GO" id="GO:0005737">
    <property type="term" value="C:cytoplasm"/>
    <property type="evidence" value="ECO:0007669"/>
    <property type="project" value="UniProtKB-SubCell"/>
</dbReference>
<dbReference type="AlphaFoldDB" id="A0A6P7JGI0"/>
<feature type="region of interest" description="Disordered" evidence="12">
    <location>
        <begin position="401"/>
        <end position="431"/>
    </location>
</feature>